<dbReference type="GO" id="GO:0004190">
    <property type="term" value="F:aspartic-type endopeptidase activity"/>
    <property type="evidence" value="ECO:0007669"/>
    <property type="project" value="UniProtKB-KW"/>
</dbReference>
<dbReference type="OMA" id="KYDHDAS"/>
<dbReference type="GO" id="GO:0000045">
    <property type="term" value="P:autophagosome assembly"/>
    <property type="evidence" value="ECO:0007669"/>
    <property type="project" value="Ensembl"/>
</dbReference>
<dbReference type="InterPro" id="IPR021109">
    <property type="entry name" value="Peptidase_aspartic_dom_sf"/>
</dbReference>
<evidence type="ECO:0000256" key="16">
    <source>
        <dbReference type="PIRSR" id="PIRSR601461-2"/>
    </source>
</evidence>
<feature type="active site" evidence="15">
    <location>
        <position position="94"/>
    </location>
</feature>
<dbReference type="AlphaFoldDB" id="A0A8D0G4P6"/>
<dbReference type="GO" id="GO:0005615">
    <property type="term" value="C:extracellular space"/>
    <property type="evidence" value="ECO:0007669"/>
    <property type="project" value="Ensembl"/>
</dbReference>
<dbReference type="GO" id="GO:1901143">
    <property type="term" value="P:insulin catabolic process"/>
    <property type="evidence" value="ECO:0007669"/>
    <property type="project" value="Ensembl"/>
</dbReference>
<dbReference type="GeneTree" id="ENSGT00940000155733"/>
<feature type="chain" id="PRO_5034218463" description="Cathepsin D" evidence="18">
    <location>
        <begin position="19"/>
        <end position="396"/>
    </location>
</feature>
<evidence type="ECO:0000256" key="6">
    <source>
        <dbReference type="ARBA" id="ARBA00022670"/>
    </source>
</evidence>
<evidence type="ECO:0000256" key="10">
    <source>
        <dbReference type="ARBA" id="ARBA00023145"/>
    </source>
</evidence>
<dbReference type="PANTHER" id="PTHR47966:SF42">
    <property type="entry name" value="CATHEPSIN D"/>
    <property type="match status" value="1"/>
</dbReference>
<proteinExistence type="inferred from homology"/>
<dbReference type="PRINTS" id="PR00792">
    <property type="entry name" value="PEPSIN"/>
</dbReference>
<dbReference type="Ensembl" id="ENSSPUT00000003403.1">
    <property type="protein sequence ID" value="ENSSPUP00000003205.1"/>
    <property type="gene ID" value="ENSSPUG00000002475.1"/>
</dbReference>
<keyword evidence="21" id="KW-1185">Reference proteome</keyword>
<gene>
    <name evidence="20" type="primary">CTSD</name>
</gene>
<comment type="subcellular location">
    <subcellularLocation>
        <location evidence="2">Lysosome</location>
    </subcellularLocation>
</comment>
<feature type="disulfide bond" evidence="16">
    <location>
        <begin position="107"/>
        <end position="114"/>
    </location>
</feature>
<name>A0A8D0G4P6_SPHPU</name>
<dbReference type="PROSITE" id="PS00141">
    <property type="entry name" value="ASP_PROTEASE"/>
    <property type="match status" value="2"/>
</dbReference>
<evidence type="ECO:0000256" key="15">
    <source>
        <dbReference type="PIRSR" id="PIRSR601461-1"/>
    </source>
</evidence>
<organism evidence="20 21">
    <name type="scientific">Sphenodon punctatus</name>
    <name type="common">Tuatara</name>
    <name type="synonym">Hatteria punctata</name>
    <dbReference type="NCBI Taxonomy" id="8508"/>
    <lineage>
        <taxon>Eukaryota</taxon>
        <taxon>Metazoa</taxon>
        <taxon>Chordata</taxon>
        <taxon>Craniata</taxon>
        <taxon>Vertebrata</taxon>
        <taxon>Euteleostomi</taxon>
        <taxon>Lepidosauria</taxon>
        <taxon>Sphenodontia</taxon>
        <taxon>Sphenodontidae</taxon>
        <taxon>Sphenodon</taxon>
    </lineage>
</organism>
<dbReference type="GO" id="GO:0010008">
    <property type="term" value="C:endosome membrane"/>
    <property type="evidence" value="ECO:0007669"/>
    <property type="project" value="Ensembl"/>
</dbReference>
<dbReference type="FunFam" id="2.40.70.10:FF:000009">
    <property type="entry name" value="Aspartic proteinase A1"/>
    <property type="match status" value="1"/>
</dbReference>
<accession>A0A8D0G4P6</accession>
<comment type="similarity">
    <text evidence="3 17">Belongs to the peptidase A1 family.</text>
</comment>
<dbReference type="SUPFAM" id="SSF50630">
    <property type="entry name" value="Acid proteases"/>
    <property type="match status" value="1"/>
</dbReference>
<comment type="function">
    <text evidence="14">Acid protease active in intracellular protein breakdown.</text>
</comment>
<dbReference type="GO" id="GO:0045121">
    <property type="term" value="C:membrane raft"/>
    <property type="evidence" value="ECO:0007669"/>
    <property type="project" value="Ensembl"/>
</dbReference>
<keyword evidence="9 17" id="KW-0378">Hydrolase</keyword>
<dbReference type="GO" id="GO:0005829">
    <property type="term" value="C:cytosol"/>
    <property type="evidence" value="ECO:0007669"/>
    <property type="project" value="Ensembl"/>
</dbReference>
<dbReference type="GO" id="GO:0043065">
    <property type="term" value="P:positive regulation of apoptotic process"/>
    <property type="evidence" value="ECO:0007669"/>
    <property type="project" value="Ensembl"/>
</dbReference>
<dbReference type="FunFam" id="2.60.40.1960:FF:000001">
    <property type="entry name" value="Cathepsin D"/>
    <property type="match status" value="1"/>
</dbReference>
<evidence type="ECO:0000256" key="14">
    <source>
        <dbReference type="ARBA" id="ARBA00055742"/>
    </source>
</evidence>
<keyword evidence="7 18" id="KW-0732">Signal</keyword>
<dbReference type="Gene3D" id="2.40.70.10">
    <property type="entry name" value="Acid Proteases"/>
    <property type="match status" value="2"/>
</dbReference>
<evidence type="ECO:0000313" key="21">
    <source>
        <dbReference type="Proteomes" id="UP000694392"/>
    </source>
</evidence>
<evidence type="ECO:0000256" key="13">
    <source>
        <dbReference type="ARBA" id="ARBA00023228"/>
    </source>
</evidence>
<comment type="catalytic activity">
    <reaction evidence="1">
        <text>Specificity similar to, but narrower than, that of pepsin A. Does not cleave the 4-Gln-|-His-5 bond in B chain of insulin.</text>
        <dbReference type="EC" id="3.4.23.5"/>
    </reaction>
</comment>
<dbReference type="GO" id="GO:0038020">
    <property type="term" value="P:insulin receptor recycling"/>
    <property type="evidence" value="ECO:0007669"/>
    <property type="project" value="Ensembl"/>
</dbReference>
<dbReference type="Proteomes" id="UP000694392">
    <property type="component" value="Unplaced"/>
</dbReference>
<dbReference type="PANTHER" id="PTHR47966">
    <property type="entry name" value="BETA-SITE APP-CLEAVING ENZYME, ISOFORM A-RELATED"/>
    <property type="match status" value="1"/>
</dbReference>
<evidence type="ECO:0000313" key="20">
    <source>
        <dbReference type="Ensembl" id="ENSSPUP00000003205.1"/>
    </source>
</evidence>
<dbReference type="FunFam" id="2.40.70.10:FF:000066">
    <property type="entry name" value="Napsin A aspartic peptidase"/>
    <property type="match status" value="1"/>
</dbReference>
<dbReference type="PROSITE" id="PS51767">
    <property type="entry name" value="PEPTIDASE_A1"/>
    <property type="match status" value="1"/>
</dbReference>
<evidence type="ECO:0000259" key="19">
    <source>
        <dbReference type="PROSITE" id="PS51767"/>
    </source>
</evidence>
<reference evidence="20" key="2">
    <citation type="submission" date="2025-09" db="UniProtKB">
        <authorList>
            <consortium name="Ensembl"/>
        </authorList>
    </citation>
    <scope>IDENTIFICATION</scope>
</reference>
<evidence type="ECO:0000256" key="7">
    <source>
        <dbReference type="ARBA" id="ARBA00022729"/>
    </source>
</evidence>
<dbReference type="GO" id="GO:0070201">
    <property type="term" value="P:regulation of establishment of protein localization"/>
    <property type="evidence" value="ECO:0007669"/>
    <property type="project" value="Ensembl"/>
</dbReference>
<dbReference type="InterPro" id="IPR033121">
    <property type="entry name" value="PEPTIDASE_A1"/>
</dbReference>
<feature type="domain" description="Peptidase A1" evidence="19">
    <location>
        <begin position="76"/>
        <end position="393"/>
    </location>
</feature>
<sequence>MGFRTFLLLTALVVSCTALIRIPLKKFPSMRQSYTEVGTSIPDVIAMGEFLKYKLGVPNVTDPTPEMLKNYLDAQYYGEIGIGTPPQKFTVVFDTGSSNLWVPSVRCHLLDIACLLHRKYDSSKSSSYVKNGTAFAIHYGTGSLSGYLSQDTVTLGNLQVQNQLFGEAIKEPGITFIAAKFDGILGMAFPKISVDKAMPFFDNVMNQQLVEKNIFSFYLNRDPDAQPGGEIMIGGTDPQYYSGDFNWVNVTRKAYWQVHMDNIDVANGPTLCKGGCEAIVDTGTSLITGPTKEIKELQAAIGAKPLIKGQYILPCDKLSSLPIVTLSLGGKPYQLTGDNYALKMTIQGETICLSGFSGLDVPPPGGPLWILGDVFIGPYYTVFDRDNDCVGFAKCI</sequence>
<reference evidence="20" key="1">
    <citation type="submission" date="2025-08" db="UniProtKB">
        <authorList>
            <consortium name="Ensembl"/>
        </authorList>
    </citation>
    <scope>IDENTIFICATION</scope>
</reference>
<evidence type="ECO:0000256" key="2">
    <source>
        <dbReference type="ARBA" id="ARBA00004371"/>
    </source>
</evidence>
<dbReference type="GO" id="GO:0006508">
    <property type="term" value="P:proteolysis"/>
    <property type="evidence" value="ECO:0007669"/>
    <property type="project" value="UniProtKB-KW"/>
</dbReference>
<evidence type="ECO:0000256" key="8">
    <source>
        <dbReference type="ARBA" id="ARBA00022750"/>
    </source>
</evidence>
<evidence type="ECO:0000256" key="5">
    <source>
        <dbReference type="ARBA" id="ARBA00015582"/>
    </source>
</evidence>
<dbReference type="GO" id="GO:0005765">
    <property type="term" value="C:lysosomal membrane"/>
    <property type="evidence" value="ECO:0007669"/>
    <property type="project" value="Ensembl"/>
</dbReference>
<evidence type="ECO:0000256" key="9">
    <source>
        <dbReference type="ARBA" id="ARBA00022801"/>
    </source>
</evidence>
<evidence type="ECO:0000256" key="18">
    <source>
        <dbReference type="SAM" id="SignalP"/>
    </source>
</evidence>
<keyword evidence="6 17" id="KW-0645">Protease</keyword>
<evidence type="ECO:0000256" key="11">
    <source>
        <dbReference type="ARBA" id="ARBA00023157"/>
    </source>
</evidence>
<evidence type="ECO:0000256" key="17">
    <source>
        <dbReference type="RuleBase" id="RU000454"/>
    </source>
</evidence>
<keyword evidence="8 17" id="KW-0064">Aspartyl protease</keyword>
<feature type="signal peptide" evidence="18">
    <location>
        <begin position="1"/>
        <end position="18"/>
    </location>
</feature>
<dbReference type="EC" id="3.4.23.5" evidence="4"/>
<dbReference type="GO" id="GO:0031904">
    <property type="term" value="C:endosome lumen"/>
    <property type="evidence" value="ECO:0007669"/>
    <property type="project" value="Ensembl"/>
</dbReference>
<keyword evidence="13" id="KW-0458">Lysosome</keyword>
<protein>
    <recommendedName>
        <fullName evidence="5">Cathepsin D</fullName>
        <ecNumber evidence="4">3.4.23.5</ecNumber>
    </recommendedName>
</protein>
<keyword evidence="12" id="KW-0325">Glycoprotein</keyword>
<dbReference type="PROSITE" id="PS51257">
    <property type="entry name" value="PROKAR_LIPOPROTEIN"/>
    <property type="match status" value="1"/>
</dbReference>
<evidence type="ECO:0000256" key="4">
    <source>
        <dbReference type="ARBA" id="ARBA00011930"/>
    </source>
</evidence>
<keyword evidence="11 16" id="KW-1015">Disulfide bond</keyword>
<evidence type="ECO:0000256" key="3">
    <source>
        <dbReference type="ARBA" id="ARBA00007447"/>
    </source>
</evidence>
<dbReference type="InterPro" id="IPR001461">
    <property type="entry name" value="Aspartic_peptidase_A1"/>
</dbReference>
<evidence type="ECO:0000256" key="1">
    <source>
        <dbReference type="ARBA" id="ARBA00000585"/>
    </source>
</evidence>
<feature type="disulfide bond" evidence="16">
    <location>
        <begin position="272"/>
        <end position="276"/>
    </location>
</feature>
<dbReference type="Gene3D" id="2.60.40.1960">
    <property type="match status" value="1"/>
</dbReference>
<keyword evidence="10" id="KW-0865">Zymogen</keyword>
<dbReference type="GO" id="GO:0097194">
    <property type="term" value="P:execution phase of apoptosis"/>
    <property type="evidence" value="ECO:0007669"/>
    <property type="project" value="Ensembl"/>
</dbReference>
<dbReference type="InterPro" id="IPR001969">
    <property type="entry name" value="Aspartic_peptidase_AS"/>
</dbReference>
<evidence type="ECO:0000256" key="12">
    <source>
        <dbReference type="ARBA" id="ARBA00023180"/>
    </source>
</evidence>
<dbReference type="Pfam" id="PF00026">
    <property type="entry name" value="Asp"/>
    <property type="match status" value="1"/>
</dbReference>
<dbReference type="GO" id="GO:0042159">
    <property type="term" value="P:lipoprotein catabolic process"/>
    <property type="evidence" value="ECO:0007669"/>
    <property type="project" value="Ensembl"/>
</dbReference>
<feature type="active site" evidence="15">
    <location>
        <position position="281"/>
    </location>
</feature>